<keyword evidence="3" id="KW-1185">Reference proteome</keyword>
<feature type="transmembrane region" description="Helical" evidence="1">
    <location>
        <begin position="114"/>
        <end position="134"/>
    </location>
</feature>
<sequence length="142" mass="15845">MVYGLALFFALAYVLQLFGMILGGVAAGDPPQRPEMPAWTDADGRTHISGDIAVLKAYEEECDRYDAEMKTYQNKMQFVTDTVNLFSPMVNYYAVAWTVVDPSDLSPDDATSRIWRGIAALVAFTSVFFAAAYGKFMRMDVR</sequence>
<dbReference type="AlphaFoldDB" id="A0A1G8WX60"/>
<keyword evidence="1" id="KW-0812">Transmembrane</keyword>
<gene>
    <name evidence="2" type="ORF">SAMN04488571_101149</name>
</gene>
<keyword evidence="1" id="KW-0472">Membrane</keyword>
<keyword evidence="1" id="KW-1133">Transmembrane helix</keyword>
<organism evidence="2 3">
    <name type="scientific">Methanoculleus thermophilus</name>
    <dbReference type="NCBI Taxonomy" id="2200"/>
    <lineage>
        <taxon>Archaea</taxon>
        <taxon>Methanobacteriati</taxon>
        <taxon>Methanobacteriota</taxon>
        <taxon>Stenosarchaea group</taxon>
        <taxon>Methanomicrobia</taxon>
        <taxon>Methanomicrobiales</taxon>
        <taxon>Methanomicrobiaceae</taxon>
        <taxon>Methanoculleus</taxon>
    </lineage>
</organism>
<dbReference type="Proteomes" id="UP000326500">
    <property type="component" value="Unassembled WGS sequence"/>
</dbReference>
<evidence type="ECO:0000313" key="3">
    <source>
        <dbReference type="Proteomes" id="UP000326500"/>
    </source>
</evidence>
<reference evidence="2 3" key="1">
    <citation type="submission" date="2016-10" db="EMBL/GenBank/DDBJ databases">
        <authorList>
            <person name="Varghese N."/>
            <person name="Submissions S."/>
        </authorList>
    </citation>
    <scope>NUCLEOTIDE SEQUENCE [LARGE SCALE GENOMIC DNA]</scope>
    <source>
        <strain evidence="2 3">DSM 2373</strain>
    </source>
</reference>
<evidence type="ECO:0000256" key="1">
    <source>
        <dbReference type="SAM" id="Phobius"/>
    </source>
</evidence>
<dbReference type="EMBL" id="FNFT01000001">
    <property type="protein sequence ID" value="SDJ82972.1"/>
    <property type="molecule type" value="Genomic_DNA"/>
</dbReference>
<accession>A0A1G8WX60</accession>
<evidence type="ECO:0000313" key="2">
    <source>
        <dbReference type="EMBL" id="SDJ82972.1"/>
    </source>
</evidence>
<protein>
    <submittedName>
        <fullName evidence="2">ABC-2 family transporter protein</fullName>
    </submittedName>
</protein>
<dbReference type="STRING" id="2200.GCA_001571405_00894"/>
<proteinExistence type="predicted"/>
<name>A0A1G8WX60_9EURY</name>